<gene>
    <name evidence="1" type="primary">COP3_4</name>
    <name evidence="1" type="ORF">A0H81_06781</name>
</gene>
<dbReference type="AlphaFoldDB" id="A0A1C7MAB4"/>
<name>A0A1C7MAB4_GRIFR</name>
<proteinExistence type="predicted"/>
<dbReference type="Pfam" id="PF19086">
    <property type="entry name" value="Terpene_syn_C_2"/>
    <property type="match status" value="1"/>
</dbReference>
<reference evidence="1 2" key="1">
    <citation type="submission" date="2016-03" db="EMBL/GenBank/DDBJ databases">
        <title>Whole genome sequencing of Grifola frondosa 9006-11.</title>
        <authorList>
            <person name="Min B."/>
            <person name="Park H."/>
            <person name="Kim J.-G."/>
            <person name="Cho H."/>
            <person name="Oh Y.-L."/>
            <person name="Kong W.-S."/>
            <person name="Choi I.-G."/>
        </authorList>
    </citation>
    <scope>NUCLEOTIDE SEQUENCE [LARGE SCALE GENOMIC DNA]</scope>
    <source>
        <strain evidence="1 2">9006-11</strain>
    </source>
</reference>
<dbReference type="Gene3D" id="1.10.600.10">
    <property type="entry name" value="Farnesyl Diphosphate Synthase"/>
    <property type="match status" value="2"/>
</dbReference>
<comment type="caution">
    <text evidence="1">The sequence shown here is derived from an EMBL/GenBank/DDBJ whole genome shotgun (WGS) entry which is preliminary data.</text>
</comment>
<evidence type="ECO:0000313" key="1">
    <source>
        <dbReference type="EMBL" id="OBZ73339.1"/>
    </source>
</evidence>
<keyword evidence="2" id="KW-1185">Reference proteome</keyword>
<protein>
    <submittedName>
        <fullName evidence="1">Alpha-muurolene synthase</fullName>
    </submittedName>
</protein>
<dbReference type="Proteomes" id="UP000092993">
    <property type="component" value="Unassembled WGS sequence"/>
</dbReference>
<evidence type="ECO:0000313" key="2">
    <source>
        <dbReference type="Proteomes" id="UP000092993"/>
    </source>
</evidence>
<dbReference type="EMBL" id="LUGG01000007">
    <property type="protein sequence ID" value="OBZ73339.1"/>
    <property type="molecule type" value="Genomic_DNA"/>
</dbReference>
<sequence>MAGRSVRLPDLIAFCSPYFELRSNHHCRTVTVTAERWALDSGLLDDEQKAALPGLHVGLLASLGYPTPGSLGVETAFNQIWSRLTRSSTFDWQKRFQRHLAAFRSACARAAKDNEQDVLPDVESYIALRSDSCGVKMTFDLIEYAGGLNLPQRVHDMPILRRLRQDAADIIAWSIDIASYARKHDRHSLVTVLMAEKRLTAQGALQCAGRLVKGTVDNFLANERLVPPLGDKLDEDVQAYVQGLRDLIVGLTHWLYETERFFGDRGDDVRASGWCSSRRRRDVASQNLLGYGFYHISSHSYFERGIPCISDHHHAPCSFFPFRLSQHLHPDYIVPGYATLTEPFTQPHE</sequence>
<organism evidence="1 2">
    <name type="scientific">Grifola frondosa</name>
    <name type="common">Maitake</name>
    <name type="synonym">Polyporus frondosus</name>
    <dbReference type="NCBI Taxonomy" id="5627"/>
    <lineage>
        <taxon>Eukaryota</taxon>
        <taxon>Fungi</taxon>
        <taxon>Dikarya</taxon>
        <taxon>Basidiomycota</taxon>
        <taxon>Agaricomycotina</taxon>
        <taxon>Agaricomycetes</taxon>
        <taxon>Polyporales</taxon>
        <taxon>Grifolaceae</taxon>
        <taxon>Grifola</taxon>
    </lineage>
</organism>
<accession>A0A1C7MAB4</accession>
<dbReference type="SUPFAM" id="SSF48576">
    <property type="entry name" value="Terpenoid synthases"/>
    <property type="match status" value="1"/>
</dbReference>
<dbReference type="OrthoDB" id="2861623at2759"/>
<dbReference type="OMA" id="QKRFQRH"/>
<dbReference type="InterPro" id="IPR008949">
    <property type="entry name" value="Isoprenoid_synthase_dom_sf"/>
</dbReference>